<proteinExistence type="predicted"/>
<protein>
    <submittedName>
        <fullName evidence="1">Uncharacterized protein</fullName>
    </submittedName>
</protein>
<sequence length="71" mass="8282">MNLEPKEFWRMLENATWVVWDETFRYCLVGLPGEGYRLYRYERNPQRASLLADGEEAARIARAMGVEDVAA</sequence>
<name>A0A511R1G8_9DEIN</name>
<organism evidence="1 2">
    <name type="scientific">Meiothermus hypogaeus NBRC 106114</name>
    <dbReference type="NCBI Taxonomy" id="1227553"/>
    <lineage>
        <taxon>Bacteria</taxon>
        <taxon>Thermotogati</taxon>
        <taxon>Deinococcota</taxon>
        <taxon>Deinococci</taxon>
        <taxon>Thermales</taxon>
        <taxon>Thermaceae</taxon>
        <taxon>Meiothermus</taxon>
    </lineage>
</organism>
<dbReference type="EMBL" id="BJXL01000033">
    <property type="protein sequence ID" value="GEM83137.1"/>
    <property type="molecule type" value="Genomic_DNA"/>
</dbReference>
<gene>
    <name evidence="1" type="ORF">MHY01S_13030</name>
</gene>
<dbReference type="OrthoDB" id="33113at2"/>
<evidence type="ECO:0000313" key="1">
    <source>
        <dbReference type="EMBL" id="GEM83137.1"/>
    </source>
</evidence>
<evidence type="ECO:0000313" key="2">
    <source>
        <dbReference type="Proteomes" id="UP000321197"/>
    </source>
</evidence>
<accession>A0A511R1G8</accession>
<dbReference type="AlphaFoldDB" id="A0A511R1G8"/>
<dbReference type="Proteomes" id="UP000321197">
    <property type="component" value="Unassembled WGS sequence"/>
</dbReference>
<reference evidence="1 2" key="1">
    <citation type="submission" date="2019-07" db="EMBL/GenBank/DDBJ databases">
        <title>Whole genome shotgun sequence of Meiothermus hypogaeus NBRC 106114.</title>
        <authorList>
            <person name="Hosoyama A."/>
            <person name="Uohara A."/>
            <person name="Ohji S."/>
            <person name="Ichikawa N."/>
        </authorList>
    </citation>
    <scope>NUCLEOTIDE SEQUENCE [LARGE SCALE GENOMIC DNA]</scope>
    <source>
        <strain evidence="1 2">NBRC 106114</strain>
    </source>
</reference>
<comment type="caution">
    <text evidence="1">The sequence shown here is derived from an EMBL/GenBank/DDBJ whole genome shotgun (WGS) entry which is preliminary data.</text>
</comment>
<dbReference type="RefSeq" id="WP_036198166.1">
    <property type="nucleotide sequence ID" value="NZ_BJXL01000033.1"/>
</dbReference>